<evidence type="ECO:0000313" key="2">
    <source>
        <dbReference type="EMBL" id="KAF8478601.1"/>
    </source>
</evidence>
<dbReference type="Pfam" id="PF01144">
    <property type="entry name" value="CoA_trans"/>
    <property type="match status" value="1"/>
</dbReference>
<dbReference type="EMBL" id="WHVB01000011">
    <property type="protein sequence ID" value="KAF8478601.1"/>
    <property type="molecule type" value="Genomic_DNA"/>
</dbReference>
<evidence type="ECO:0000256" key="1">
    <source>
        <dbReference type="ARBA" id="ARBA00022679"/>
    </source>
</evidence>
<keyword evidence="3" id="KW-1185">Reference proteome</keyword>
<dbReference type="Proteomes" id="UP000759537">
    <property type="component" value="Unassembled WGS sequence"/>
</dbReference>
<dbReference type="PANTHER" id="PTHR13707">
    <property type="entry name" value="KETOACID-COENZYME A TRANSFERASE"/>
    <property type="match status" value="1"/>
</dbReference>
<dbReference type="PANTHER" id="PTHR13707:SF60">
    <property type="entry name" value="ACETATE COA-TRANSFERASE SUBUNIT ALPHA"/>
    <property type="match status" value="1"/>
</dbReference>
<reference evidence="2" key="2">
    <citation type="journal article" date="2020" name="Nat. Commun.">
        <title>Large-scale genome sequencing of mycorrhizal fungi provides insights into the early evolution of symbiotic traits.</title>
        <authorList>
            <person name="Miyauchi S."/>
            <person name="Kiss E."/>
            <person name="Kuo A."/>
            <person name="Drula E."/>
            <person name="Kohler A."/>
            <person name="Sanchez-Garcia M."/>
            <person name="Morin E."/>
            <person name="Andreopoulos B."/>
            <person name="Barry K.W."/>
            <person name="Bonito G."/>
            <person name="Buee M."/>
            <person name="Carver A."/>
            <person name="Chen C."/>
            <person name="Cichocki N."/>
            <person name="Clum A."/>
            <person name="Culley D."/>
            <person name="Crous P.W."/>
            <person name="Fauchery L."/>
            <person name="Girlanda M."/>
            <person name="Hayes R.D."/>
            <person name="Keri Z."/>
            <person name="LaButti K."/>
            <person name="Lipzen A."/>
            <person name="Lombard V."/>
            <person name="Magnuson J."/>
            <person name="Maillard F."/>
            <person name="Murat C."/>
            <person name="Nolan M."/>
            <person name="Ohm R.A."/>
            <person name="Pangilinan J."/>
            <person name="Pereira M.F."/>
            <person name="Perotto S."/>
            <person name="Peter M."/>
            <person name="Pfister S."/>
            <person name="Riley R."/>
            <person name="Sitrit Y."/>
            <person name="Stielow J.B."/>
            <person name="Szollosi G."/>
            <person name="Zifcakova L."/>
            <person name="Stursova M."/>
            <person name="Spatafora J.W."/>
            <person name="Tedersoo L."/>
            <person name="Vaario L.M."/>
            <person name="Yamada A."/>
            <person name="Yan M."/>
            <person name="Wang P."/>
            <person name="Xu J."/>
            <person name="Bruns T."/>
            <person name="Baldrian P."/>
            <person name="Vilgalys R."/>
            <person name="Dunand C."/>
            <person name="Henrissat B."/>
            <person name="Grigoriev I.V."/>
            <person name="Hibbett D."/>
            <person name="Nagy L.G."/>
            <person name="Martin F.M."/>
        </authorList>
    </citation>
    <scope>NUCLEOTIDE SEQUENCE</scope>
    <source>
        <strain evidence="2">Prilba</strain>
    </source>
</reference>
<sequence>MILPKAMQVSQVGDIANFMIPGKLVKGMGGAMDLVSSPDNTKVIVMMEHCAKDGSPKILKECTLPLTGARAVSQIITELGAFDVDRHKGELTLVDLADGVTVDEVKAKTGCEFHVKSQLGQL</sequence>
<gene>
    <name evidence="2" type="ORF">DFH94DRAFT_63013</name>
</gene>
<proteinExistence type="predicted"/>
<dbReference type="AlphaFoldDB" id="A0A9P5MU50"/>
<keyword evidence="1" id="KW-0808">Transferase</keyword>
<organism evidence="2 3">
    <name type="scientific">Russula ochroleuca</name>
    <dbReference type="NCBI Taxonomy" id="152965"/>
    <lineage>
        <taxon>Eukaryota</taxon>
        <taxon>Fungi</taxon>
        <taxon>Dikarya</taxon>
        <taxon>Basidiomycota</taxon>
        <taxon>Agaricomycotina</taxon>
        <taxon>Agaricomycetes</taxon>
        <taxon>Russulales</taxon>
        <taxon>Russulaceae</taxon>
        <taxon>Russula</taxon>
    </lineage>
</organism>
<protein>
    <submittedName>
        <fullName evidence="2">Uncharacterized protein</fullName>
    </submittedName>
</protein>
<accession>A0A9P5MU50</accession>
<dbReference type="GO" id="GO:0008410">
    <property type="term" value="F:CoA-transferase activity"/>
    <property type="evidence" value="ECO:0007669"/>
    <property type="project" value="InterPro"/>
</dbReference>
<dbReference type="OrthoDB" id="1933379at2759"/>
<dbReference type="InterPro" id="IPR037171">
    <property type="entry name" value="NagB/RpiA_transferase-like"/>
</dbReference>
<dbReference type="SUPFAM" id="SSF100950">
    <property type="entry name" value="NagB/RpiA/CoA transferase-like"/>
    <property type="match status" value="1"/>
</dbReference>
<reference evidence="2" key="1">
    <citation type="submission" date="2019-10" db="EMBL/GenBank/DDBJ databases">
        <authorList>
            <consortium name="DOE Joint Genome Institute"/>
            <person name="Kuo A."/>
            <person name="Miyauchi S."/>
            <person name="Kiss E."/>
            <person name="Drula E."/>
            <person name="Kohler A."/>
            <person name="Sanchez-Garcia M."/>
            <person name="Andreopoulos B."/>
            <person name="Barry K.W."/>
            <person name="Bonito G."/>
            <person name="Buee M."/>
            <person name="Carver A."/>
            <person name="Chen C."/>
            <person name="Cichocki N."/>
            <person name="Clum A."/>
            <person name="Culley D."/>
            <person name="Crous P.W."/>
            <person name="Fauchery L."/>
            <person name="Girlanda M."/>
            <person name="Hayes R."/>
            <person name="Keri Z."/>
            <person name="LaButti K."/>
            <person name="Lipzen A."/>
            <person name="Lombard V."/>
            <person name="Magnuson J."/>
            <person name="Maillard F."/>
            <person name="Morin E."/>
            <person name="Murat C."/>
            <person name="Nolan M."/>
            <person name="Ohm R."/>
            <person name="Pangilinan J."/>
            <person name="Pereira M."/>
            <person name="Perotto S."/>
            <person name="Peter M."/>
            <person name="Riley R."/>
            <person name="Sitrit Y."/>
            <person name="Stielow B."/>
            <person name="Szollosi G."/>
            <person name="Zifcakova L."/>
            <person name="Stursova M."/>
            <person name="Spatafora J.W."/>
            <person name="Tedersoo L."/>
            <person name="Vaario L.-M."/>
            <person name="Yamada A."/>
            <person name="Yan M."/>
            <person name="Wang P."/>
            <person name="Xu J."/>
            <person name="Bruns T."/>
            <person name="Baldrian P."/>
            <person name="Vilgalys R."/>
            <person name="Henrissat B."/>
            <person name="Grigoriev I.V."/>
            <person name="Hibbett D."/>
            <person name="Nagy L.G."/>
            <person name="Martin F.M."/>
        </authorList>
    </citation>
    <scope>NUCLEOTIDE SEQUENCE</scope>
    <source>
        <strain evidence="2">Prilba</strain>
    </source>
</reference>
<evidence type="ECO:0000313" key="3">
    <source>
        <dbReference type="Proteomes" id="UP000759537"/>
    </source>
</evidence>
<dbReference type="Gene3D" id="3.40.1080.10">
    <property type="entry name" value="Glutaconate Coenzyme A-transferase"/>
    <property type="match status" value="1"/>
</dbReference>
<name>A0A9P5MU50_9AGAM</name>
<comment type="caution">
    <text evidence="2">The sequence shown here is derived from an EMBL/GenBank/DDBJ whole genome shotgun (WGS) entry which is preliminary data.</text>
</comment>
<dbReference type="InterPro" id="IPR004165">
    <property type="entry name" value="CoA_trans_fam_I"/>
</dbReference>